<evidence type="ECO:0000256" key="6">
    <source>
        <dbReference type="SAM" id="MobiDB-lite"/>
    </source>
</evidence>
<comment type="subcellular location">
    <subcellularLocation>
        <location evidence="1">Membrane</location>
        <topology evidence="1">Multi-pass membrane protein</topology>
    </subcellularLocation>
</comment>
<evidence type="ECO:0000256" key="3">
    <source>
        <dbReference type="ARBA" id="ARBA00022989"/>
    </source>
</evidence>
<dbReference type="EMBL" id="BAAFSV010000005">
    <property type="protein sequence ID" value="GAB1319339.1"/>
    <property type="molecule type" value="Genomic_DNA"/>
</dbReference>
<dbReference type="Proteomes" id="UP001628179">
    <property type="component" value="Unassembled WGS sequence"/>
</dbReference>
<evidence type="ECO:0000256" key="1">
    <source>
        <dbReference type="ARBA" id="ARBA00004141"/>
    </source>
</evidence>
<comment type="caution">
    <text evidence="9">The sequence shown here is derived from an EMBL/GenBank/DDBJ whole genome shotgun (WGS) entry which is preliminary data.</text>
</comment>
<name>A0ABQ0GNJ7_9PEZI</name>
<dbReference type="GeneID" id="98180291"/>
<keyword evidence="2 7" id="KW-0812">Transmembrane</keyword>
<feature type="transmembrane region" description="Helical" evidence="7">
    <location>
        <begin position="12"/>
        <end position="31"/>
    </location>
</feature>
<dbReference type="PANTHER" id="PTHR33048">
    <property type="entry name" value="PTH11-LIKE INTEGRAL MEMBRANE PROTEIN (AFU_ORTHOLOGUE AFUA_5G11245)"/>
    <property type="match status" value="1"/>
</dbReference>
<feature type="region of interest" description="Disordered" evidence="6">
    <location>
        <begin position="310"/>
        <end position="344"/>
    </location>
</feature>
<dbReference type="InterPro" id="IPR052337">
    <property type="entry name" value="SAT4-like"/>
</dbReference>
<sequence length="344" mass="38556">MESESQQPTIWGLGIAFTVVAIVAVVLRFLARRIKGQKLGSDDWTILVALILAIAVTVDILIMTNLGGLGTHAQYDSDGFPLDPEATVIFGKTIYALQILTWPAVGMTKISVLLMYKRIFSTPRFKTITWILIGLNIAWTITFTFALMFSCMPIASSWDYTLEFTCVDLKTLFTTALATDVATDFLVLLLPIYKIWQLQMHFARKIMIVGIFLLGILVSIVGVIRIHFLTEIYGALEGSLEVDTTWIYTKVYYWTIIETNVGVLSACLPTLRPMQERLARKLSFPKLRGSLTRLIQSSIGKESDIRLSSVEGGFKTGSEETLRRTERPGAVHRPSEKAQPWPRV</sequence>
<gene>
    <name evidence="9" type="ORF">MFIFM68171_09549</name>
</gene>
<keyword evidence="4 7" id="KW-0472">Membrane</keyword>
<evidence type="ECO:0000256" key="2">
    <source>
        <dbReference type="ARBA" id="ARBA00022692"/>
    </source>
</evidence>
<evidence type="ECO:0000313" key="9">
    <source>
        <dbReference type="EMBL" id="GAB1319339.1"/>
    </source>
</evidence>
<feature type="domain" description="Rhodopsin" evidence="8">
    <location>
        <begin position="27"/>
        <end position="275"/>
    </location>
</feature>
<comment type="similarity">
    <text evidence="5">Belongs to the SAT4 family.</text>
</comment>
<feature type="transmembrane region" description="Helical" evidence="7">
    <location>
        <begin position="175"/>
        <end position="196"/>
    </location>
</feature>
<feature type="transmembrane region" description="Helical" evidence="7">
    <location>
        <begin position="128"/>
        <end position="155"/>
    </location>
</feature>
<evidence type="ECO:0000256" key="4">
    <source>
        <dbReference type="ARBA" id="ARBA00023136"/>
    </source>
</evidence>
<proteinExistence type="inferred from homology"/>
<evidence type="ECO:0000259" key="8">
    <source>
        <dbReference type="Pfam" id="PF20684"/>
    </source>
</evidence>
<evidence type="ECO:0000256" key="5">
    <source>
        <dbReference type="ARBA" id="ARBA00038359"/>
    </source>
</evidence>
<dbReference type="Pfam" id="PF20684">
    <property type="entry name" value="Fung_rhodopsin"/>
    <property type="match status" value="1"/>
</dbReference>
<evidence type="ECO:0000256" key="7">
    <source>
        <dbReference type="SAM" id="Phobius"/>
    </source>
</evidence>
<reference evidence="9 10" key="1">
    <citation type="submission" date="2024-09" db="EMBL/GenBank/DDBJ databases">
        <title>Itraconazole resistance in Madurella fahalii resulting from another homologue of gene encoding cytochrome P450 14-alpha sterol demethylase (CYP51).</title>
        <authorList>
            <person name="Yoshioka I."/>
            <person name="Fahal A.H."/>
            <person name="Kaneko S."/>
            <person name="Yaguchi T."/>
        </authorList>
    </citation>
    <scope>NUCLEOTIDE SEQUENCE [LARGE SCALE GENOMIC DNA]</scope>
    <source>
        <strain evidence="9 10">IFM 68171</strain>
    </source>
</reference>
<keyword evidence="3 7" id="KW-1133">Transmembrane helix</keyword>
<keyword evidence="10" id="KW-1185">Reference proteome</keyword>
<protein>
    <recommendedName>
        <fullName evidence="8">Rhodopsin domain-containing protein</fullName>
    </recommendedName>
</protein>
<dbReference type="RefSeq" id="XP_070921069.1">
    <property type="nucleotide sequence ID" value="XM_071064968.1"/>
</dbReference>
<dbReference type="PANTHER" id="PTHR33048:SF47">
    <property type="entry name" value="INTEGRAL MEMBRANE PROTEIN-RELATED"/>
    <property type="match status" value="1"/>
</dbReference>
<dbReference type="InterPro" id="IPR049326">
    <property type="entry name" value="Rhodopsin_dom_fungi"/>
</dbReference>
<feature type="transmembrane region" description="Helical" evidence="7">
    <location>
        <begin position="208"/>
        <end position="228"/>
    </location>
</feature>
<evidence type="ECO:0000313" key="10">
    <source>
        <dbReference type="Proteomes" id="UP001628179"/>
    </source>
</evidence>
<feature type="transmembrane region" description="Helical" evidence="7">
    <location>
        <begin position="94"/>
        <end position="116"/>
    </location>
</feature>
<feature type="compositionally biased region" description="Basic and acidic residues" evidence="6">
    <location>
        <begin position="317"/>
        <end position="336"/>
    </location>
</feature>
<feature type="transmembrane region" description="Helical" evidence="7">
    <location>
        <begin position="43"/>
        <end position="63"/>
    </location>
</feature>
<accession>A0ABQ0GNJ7</accession>
<organism evidence="9 10">
    <name type="scientific">Madurella fahalii</name>
    <dbReference type="NCBI Taxonomy" id="1157608"/>
    <lineage>
        <taxon>Eukaryota</taxon>
        <taxon>Fungi</taxon>
        <taxon>Dikarya</taxon>
        <taxon>Ascomycota</taxon>
        <taxon>Pezizomycotina</taxon>
        <taxon>Sordariomycetes</taxon>
        <taxon>Sordariomycetidae</taxon>
        <taxon>Sordariales</taxon>
        <taxon>Sordariales incertae sedis</taxon>
        <taxon>Madurella</taxon>
    </lineage>
</organism>